<dbReference type="PROSITE" id="PS51277">
    <property type="entry name" value="BURP"/>
    <property type="match status" value="1"/>
</dbReference>
<dbReference type="PANTHER" id="PTHR31236">
    <property type="entry name" value="BURP DOMAIN PROTEIN USPL1-LIKE"/>
    <property type="match status" value="1"/>
</dbReference>
<dbReference type="InterPro" id="IPR004873">
    <property type="entry name" value="BURP_dom"/>
</dbReference>
<comment type="caution">
    <text evidence="2">The sequence shown here is derived from an EMBL/GenBank/DDBJ whole genome shotgun (WGS) entry which is preliminary data.</text>
</comment>
<dbReference type="OrthoDB" id="97058at2759"/>
<sequence length="511" mass="57843">MAIPAGGVVVPVREPGNVRSYRSCHKRRSRCKKEKYGKSFDLSINTPKMFSFKCLSTKSQRMCGMRVRFLGSERVQKARLQTLRSELEAMRMLETETVDDFAGRLSGIQSKYRSLGSSLEEEVMVRKFLNSMPPKYLPIVASIEQYSEIENMAFEEVVGRLKAYEERVKPQEDLARDVRDKLLLVHNDKQVKENKGRCGGCDCCQQNHGKGRNIGAEVGREALVGSQALNPEVYWNSVLPKTHMPTAIKELLYTKAWNDGMEKVTRNTASRFIKLNGQPEQSYSYAPKEEAKKILLAQLLFLENDLHQGKEKVLQLSINDQKTPFLPKAIADSIPFPSNDLSKIYNMFSIKPDSTEAESMKQTLFFCDKYKAIEGEEKICATSLESMIDFATTKLGKKVKALSTENTKENKILQKYKIGLIKKLAAKEGVVCHRQMYPYAIFYCHKIEGTESYVVSLESPNGAKVKSMAVCHNDTSKMNPKHPAFQVLKVAPGTAAICHFLLEDEVLWVPY</sequence>
<keyword evidence="3" id="KW-1185">Reference proteome</keyword>
<organism evidence="2 3">
    <name type="scientific">Mikania micrantha</name>
    <name type="common">bitter vine</name>
    <dbReference type="NCBI Taxonomy" id="192012"/>
    <lineage>
        <taxon>Eukaryota</taxon>
        <taxon>Viridiplantae</taxon>
        <taxon>Streptophyta</taxon>
        <taxon>Embryophyta</taxon>
        <taxon>Tracheophyta</taxon>
        <taxon>Spermatophyta</taxon>
        <taxon>Magnoliopsida</taxon>
        <taxon>eudicotyledons</taxon>
        <taxon>Gunneridae</taxon>
        <taxon>Pentapetalae</taxon>
        <taxon>asterids</taxon>
        <taxon>campanulids</taxon>
        <taxon>Asterales</taxon>
        <taxon>Asteraceae</taxon>
        <taxon>Asteroideae</taxon>
        <taxon>Heliantheae alliance</taxon>
        <taxon>Eupatorieae</taxon>
        <taxon>Mikania</taxon>
    </lineage>
</organism>
<dbReference type="Pfam" id="PF14223">
    <property type="entry name" value="Retrotran_gag_2"/>
    <property type="match status" value="1"/>
</dbReference>
<evidence type="ECO:0000259" key="1">
    <source>
        <dbReference type="PROSITE" id="PS51277"/>
    </source>
</evidence>
<dbReference type="EMBL" id="SZYD01000007">
    <property type="protein sequence ID" value="KAD5803055.1"/>
    <property type="molecule type" value="Genomic_DNA"/>
</dbReference>
<protein>
    <recommendedName>
        <fullName evidence="1">BURP domain-containing protein</fullName>
    </recommendedName>
</protein>
<dbReference type="Pfam" id="PF03181">
    <property type="entry name" value="BURP"/>
    <property type="match status" value="1"/>
</dbReference>
<name>A0A5N6P4F8_9ASTR</name>
<dbReference type="SMART" id="SM01045">
    <property type="entry name" value="BURP"/>
    <property type="match status" value="1"/>
</dbReference>
<dbReference type="InterPro" id="IPR044816">
    <property type="entry name" value="BURP"/>
</dbReference>
<dbReference type="PANTHER" id="PTHR31236:SF2">
    <property type="entry name" value="BURP DOMAIN PROTEIN RD22"/>
    <property type="match status" value="1"/>
</dbReference>
<feature type="domain" description="BURP" evidence="1">
    <location>
        <begin position="300"/>
        <end position="511"/>
    </location>
</feature>
<proteinExistence type="predicted"/>
<evidence type="ECO:0000313" key="2">
    <source>
        <dbReference type="EMBL" id="KAD5803055.1"/>
    </source>
</evidence>
<evidence type="ECO:0000313" key="3">
    <source>
        <dbReference type="Proteomes" id="UP000326396"/>
    </source>
</evidence>
<gene>
    <name evidence="2" type="ORF">E3N88_14415</name>
</gene>
<dbReference type="AlphaFoldDB" id="A0A5N6P4F8"/>
<dbReference type="Proteomes" id="UP000326396">
    <property type="component" value="Linkage Group LG15"/>
</dbReference>
<accession>A0A5N6P4F8</accession>
<reference evidence="2 3" key="1">
    <citation type="submission" date="2019-05" db="EMBL/GenBank/DDBJ databases">
        <title>Mikania micrantha, genome provides insights into the molecular mechanism of rapid growth.</title>
        <authorList>
            <person name="Liu B."/>
        </authorList>
    </citation>
    <scope>NUCLEOTIDE SEQUENCE [LARGE SCALE GENOMIC DNA]</scope>
    <source>
        <strain evidence="2">NLD-2019</strain>
        <tissue evidence="2">Leaf</tissue>
    </source>
</reference>